<dbReference type="Proteomes" id="UP000371423">
    <property type="component" value="Unassembled WGS sequence"/>
</dbReference>
<feature type="chain" id="PRO_5044622379" evidence="2">
    <location>
        <begin position="33"/>
        <end position="814"/>
    </location>
</feature>
<keyword evidence="2" id="KW-0732">Signal</keyword>
<dbReference type="Proteomes" id="UP000414364">
    <property type="component" value="Unassembled WGS sequence"/>
</dbReference>
<dbReference type="EMBL" id="VDFP01000005">
    <property type="protein sequence ID" value="MQS75505.1"/>
    <property type="molecule type" value="Genomic_DNA"/>
</dbReference>
<evidence type="ECO:0000313" key="5">
    <source>
        <dbReference type="Proteomes" id="UP000371423"/>
    </source>
</evidence>
<dbReference type="RefSeq" id="WP_153384915.1">
    <property type="nucleotide sequence ID" value="NZ_VDFO01000026.1"/>
</dbReference>
<dbReference type="OrthoDB" id="2311396at2"/>
<reference evidence="5 6" key="1">
    <citation type="journal article" date="2019" name="Syst. Appl. Microbiol.">
        <title>Polyphasic characterization of two novel Lactobacillus spp. isolated from blown salami packages: Description of Lactobacillus halodurans sp. nov. and Lactobacillus salsicarnum sp. nov.</title>
        <authorList>
            <person name="Schuster J.A."/>
            <person name="Klingl A."/>
            <person name="Vogel R.F."/>
            <person name="Ehrmann M.A."/>
        </authorList>
    </citation>
    <scope>NUCLEOTIDE SEQUENCE [LARGE SCALE GENOMIC DNA]</scope>
    <source>
        <strain evidence="4 5">TMW 1.1920</strain>
        <strain evidence="3 6">TMW 1.2172</strain>
    </source>
</reference>
<evidence type="ECO:0000256" key="1">
    <source>
        <dbReference type="SAM" id="MobiDB-lite"/>
    </source>
</evidence>
<dbReference type="SUPFAM" id="SSF49401">
    <property type="entry name" value="Bacterial adhesins"/>
    <property type="match status" value="1"/>
</dbReference>
<name>A0A5P0ZXH6_9LACO</name>
<dbReference type="AlphaFoldDB" id="A0A5P0ZXH6"/>
<sequence>MMRKYEFIKRLLTIAFITMMVFLFSVVSVAHAATTPDSYSNADDDITWNSTSGSYSSIQLVNIGTNMDLGYTFGLAQDTSGNVFSMDSDNPLVKTNNDNTVTNDSVVNGTNNLYRSKMNIFLRDNKKYISSVFQSGYATATTNTQNVSLTSPDFLIVPTTMPSSVTTKNYALLANMTNKKIYTGKDKNGHLALKIVGDFKRGTGTGSNDFDLQAEILLRASPSNSADVQRELFLRNNSTRTQNFQFLFGEDTKLGDDDSVFIKDLGTQNGLYIENSQTDSDGVIHNYKLIVTNQTVDGFDQYAGQAYTSGSGMNWASGFDSNGNGAESKDYNYGADITGKGKVDSSYSLKWNKTSLAPGETSHYGSTMGVTSKPYALPVVSKNYTNETTGQTGSKATNHVNDTLKFSLNVQNNGYGSSWTYKTLEDKIPDGLQFVSGSLRLIDNDGTSQKLSDDDYDSSTKTLTIPPALSLSDGQRATIIYEAKIDRDAGSKTITNTATFTGHDTVTSDKSYTASANISVEKPAYDFEFTKQVKNLTNNETDFKDSTDAKVGDTLEYYIYFTVKGTDSLEAGSQLTEKLPAGIEQDGAASVKGPKDTEPYQSNSISTGIAQVDPGETVTIDFKAKVTSAAIGAVDNTVTISGGTTSSGTSIPTMDSTTATANIQKSDGITEVPSLIDFGAVDLGGKSKTLGNIATKGQLIVNHPDSNDFSVNVAYDNDDPNSQMINLASGETMPTDGTNLLFLRQRDDSDTDSGTWQPVSASGTRIRTKDFGGNQDSLNLTNYIGVNDWQIKIPQDTSSGVYQGTLTWSLNESL</sequence>
<organism evidence="4 5">
    <name type="scientific">Companilactobacillus halodurans</name>
    <dbReference type="NCBI Taxonomy" id="2584183"/>
    <lineage>
        <taxon>Bacteria</taxon>
        <taxon>Bacillati</taxon>
        <taxon>Bacillota</taxon>
        <taxon>Bacilli</taxon>
        <taxon>Lactobacillales</taxon>
        <taxon>Lactobacillaceae</taxon>
        <taxon>Companilactobacillus</taxon>
    </lineage>
</organism>
<dbReference type="Gene3D" id="2.60.40.740">
    <property type="match status" value="1"/>
</dbReference>
<proteinExistence type="predicted"/>
<feature type="signal peptide" evidence="2">
    <location>
        <begin position="1"/>
        <end position="32"/>
    </location>
</feature>
<dbReference type="NCBIfam" id="TIGR01451">
    <property type="entry name" value="B_ant_repeat"/>
    <property type="match status" value="1"/>
</dbReference>
<feature type="region of interest" description="Disordered" evidence="1">
    <location>
        <begin position="585"/>
        <end position="607"/>
    </location>
</feature>
<evidence type="ECO:0000313" key="4">
    <source>
        <dbReference type="EMBL" id="MQS97749.1"/>
    </source>
</evidence>
<comment type="caution">
    <text evidence="4">The sequence shown here is derived from an EMBL/GenBank/DDBJ whole genome shotgun (WGS) entry which is preliminary data.</text>
</comment>
<dbReference type="InterPro" id="IPR008966">
    <property type="entry name" value="Adhesion_dom_sf"/>
</dbReference>
<dbReference type="NCBIfam" id="TIGR04226">
    <property type="entry name" value="RrgB_K2N_iso_D2"/>
    <property type="match status" value="1"/>
</dbReference>
<protein>
    <submittedName>
        <fullName evidence="4">Isopeptide-forming domain-containing fimbrial protein</fullName>
    </submittedName>
</protein>
<dbReference type="InterPro" id="IPR026466">
    <property type="entry name" value="Fim_isopep_form_D2_dom"/>
</dbReference>
<evidence type="ECO:0000256" key="2">
    <source>
        <dbReference type="SAM" id="SignalP"/>
    </source>
</evidence>
<evidence type="ECO:0000313" key="3">
    <source>
        <dbReference type="EMBL" id="MQS75505.1"/>
    </source>
</evidence>
<keyword evidence="5" id="KW-1185">Reference proteome</keyword>
<evidence type="ECO:0000313" key="6">
    <source>
        <dbReference type="Proteomes" id="UP000414364"/>
    </source>
</evidence>
<accession>A0A5P0ZXH6</accession>
<gene>
    <name evidence="4" type="ORF">FHL05_07585</name>
    <name evidence="3" type="ORF">FHL06_03745</name>
</gene>
<dbReference type="InterPro" id="IPR047589">
    <property type="entry name" value="DUF11_rpt"/>
</dbReference>
<dbReference type="EMBL" id="VDFO01000026">
    <property type="protein sequence ID" value="MQS97749.1"/>
    <property type="molecule type" value="Genomic_DNA"/>
</dbReference>